<keyword evidence="5" id="KW-1185">Reference proteome</keyword>
<dbReference type="Proteomes" id="UP000269289">
    <property type="component" value="Unassembled WGS sequence"/>
</dbReference>
<sequence length="358" mass="38485">MRSHTRRSRRARSTTSRGRRALVISLCLLVGLAGIGLGGVWGIQQWLAGRVEKIDDPFAALPTRPPAATAPADVAEDEWDAPMNLLLLGSDSRISAGDPSQWQAGAQRTDTIMLVHLPADGEAAYVMSIPRDSWVDVPGHGQAKINAAFSYGGAPLMIQTVEQLTGVRIDHFAIADFESFVAITDAMGGVRITLDTDLTVGGTTVPAGKHQLLSGEQALRWVRERKTLARGDFDRVQRQQAWIRAMVARMRNEGTLSNPVKSVPFLRAVGDSVATDPGLDDGVMSQLQNMARNLGSNDIAFFTVPTNGTGRSPDGAQSIVVLDQPALDELMTSVRDDAVDAFLATRSDLVDVLPPVVE</sequence>
<feature type="transmembrane region" description="Helical" evidence="2">
    <location>
        <begin position="21"/>
        <end position="43"/>
    </location>
</feature>
<comment type="similarity">
    <text evidence="1">Belongs to the LytR/CpsA/Psr (LCP) family.</text>
</comment>
<dbReference type="Gene3D" id="3.40.630.190">
    <property type="entry name" value="LCP protein"/>
    <property type="match status" value="1"/>
</dbReference>
<reference evidence="4 5" key="1">
    <citation type="submission" date="2018-10" db="EMBL/GenBank/DDBJ databases">
        <title>Isolation, diversity and antifungal activity of actinobacteria from wheat.</title>
        <authorList>
            <person name="Han C."/>
        </authorList>
    </citation>
    <scope>NUCLEOTIDE SEQUENCE [LARGE SCALE GENOMIC DNA]</scope>
    <source>
        <strain evidence="4 5">NEAU-YY56</strain>
    </source>
</reference>
<dbReference type="OrthoDB" id="9782542at2"/>
<evidence type="ECO:0000256" key="1">
    <source>
        <dbReference type="ARBA" id="ARBA00006068"/>
    </source>
</evidence>
<organism evidence="4 5">
    <name type="scientific">Cellulomonas triticagri</name>
    <dbReference type="NCBI Taxonomy" id="2483352"/>
    <lineage>
        <taxon>Bacteria</taxon>
        <taxon>Bacillati</taxon>
        <taxon>Actinomycetota</taxon>
        <taxon>Actinomycetes</taxon>
        <taxon>Micrococcales</taxon>
        <taxon>Cellulomonadaceae</taxon>
        <taxon>Cellulomonas</taxon>
    </lineage>
</organism>
<dbReference type="AlphaFoldDB" id="A0A3M2JGB1"/>
<dbReference type="EMBL" id="RFFI01000034">
    <property type="protein sequence ID" value="RMI12589.1"/>
    <property type="molecule type" value="Genomic_DNA"/>
</dbReference>
<dbReference type="NCBIfam" id="TIGR00350">
    <property type="entry name" value="lytR_cpsA_psr"/>
    <property type="match status" value="1"/>
</dbReference>
<dbReference type="PANTHER" id="PTHR33392:SF6">
    <property type="entry name" value="POLYISOPRENYL-TEICHOIC ACID--PEPTIDOGLYCAN TEICHOIC ACID TRANSFERASE TAGU"/>
    <property type="match status" value="1"/>
</dbReference>
<proteinExistence type="inferred from homology"/>
<evidence type="ECO:0000256" key="2">
    <source>
        <dbReference type="SAM" id="Phobius"/>
    </source>
</evidence>
<dbReference type="PANTHER" id="PTHR33392">
    <property type="entry name" value="POLYISOPRENYL-TEICHOIC ACID--PEPTIDOGLYCAN TEICHOIC ACID TRANSFERASE TAGU"/>
    <property type="match status" value="1"/>
</dbReference>
<evidence type="ECO:0000313" key="4">
    <source>
        <dbReference type="EMBL" id="RMI12589.1"/>
    </source>
</evidence>
<evidence type="ECO:0000259" key="3">
    <source>
        <dbReference type="Pfam" id="PF03816"/>
    </source>
</evidence>
<dbReference type="InterPro" id="IPR050922">
    <property type="entry name" value="LytR/CpsA/Psr_CW_biosynth"/>
</dbReference>
<keyword evidence="2" id="KW-1133">Transmembrane helix</keyword>
<dbReference type="Pfam" id="PF03816">
    <property type="entry name" value="LytR_cpsA_psr"/>
    <property type="match status" value="1"/>
</dbReference>
<protein>
    <submittedName>
        <fullName evidence="4">LytR family transcriptional regulator</fullName>
    </submittedName>
</protein>
<accession>A0A3M2JGB1</accession>
<evidence type="ECO:0000313" key="5">
    <source>
        <dbReference type="Proteomes" id="UP000269289"/>
    </source>
</evidence>
<comment type="caution">
    <text evidence="4">The sequence shown here is derived from an EMBL/GenBank/DDBJ whole genome shotgun (WGS) entry which is preliminary data.</text>
</comment>
<keyword evidence="2" id="KW-0812">Transmembrane</keyword>
<feature type="domain" description="Cell envelope-related transcriptional attenuator" evidence="3">
    <location>
        <begin position="108"/>
        <end position="251"/>
    </location>
</feature>
<gene>
    <name evidence="4" type="ORF">EBM89_08110</name>
</gene>
<dbReference type="InterPro" id="IPR004474">
    <property type="entry name" value="LytR_CpsA_psr"/>
</dbReference>
<name>A0A3M2JGB1_9CELL</name>
<keyword evidence="2" id="KW-0472">Membrane</keyword>